<protein>
    <recommendedName>
        <fullName evidence="3">F-box domain-containing protein</fullName>
    </recommendedName>
</protein>
<organism evidence="1 2">
    <name type="scientific">Phialocephala subalpina</name>
    <dbReference type="NCBI Taxonomy" id="576137"/>
    <lineage>
        <taxon>Eukaryota</taxon>
        <taxon>Fungi</taxon>
        <taxon>Dikarya</taxon>
        <taxon>Ascomycota</taxon>
        <taxon>Pezizomycotina</taxon>
        <taxon>Leotiomycetes</taxon>
        <taxon>Helotiales</taxon>
        <taxon>Mollisiaceae</taxon>
        <taxon>Phialocephala</taxon>
        <taxon>Phialocephala fortinii species complex</taxon>
    </lineage>
</organism>
<dbReference type="AlphaFoldDB" id="A0A1L7WRA3"/>
<dbReference type="PANTHER" id="PTHR42085:SF2">
    <property type="entry name" value="F-BOX DOMAIN-CONTAINING PROTEIN"/>
    <property type="match status" value="1"/>
</dbReference>
<keyword evidence="2" id="KW-1185">Reference proteome</keyword>
<dbReference type="Proteomes" id="UP000184330">
    <property type="component" value="Unassembled WGS sequence"/>
</dbReference>
<proteinExistence type="predicted"/>
<gene>
    <name evidence="1" type="ORF">PAC_05188</name>
</gene>
<dbReference type="OrthoDB" id="5229512at2759"/>
<evidence type="ECO:0000313" key="2">
    <source>
        <dbReference type="Proteomes" id="UP000184330"/>
    </source>
</evidence>
<accession>A0A1L7WRA3</accession>
<name>A0A1L7WRA3_9HELO</name>
<reference evidence="1 2" key="1">
    <citation type="submission" date="2016-03" db="EMBL/GenBank/DDBJ databases">
        <authorList>
            <person name="Ploux O."/>
        </authorList>
    </citation>
    <scope>NUCLEOTIDE SEQUENCE [LARGE SCALE GENOMIC DNA]</scope>
    <source>
        <strain evidence="1 2">UAMH 11012</strain>
    </source>
</reference>
<dbReference type="InterPro" id="IPR038883">
    <property type="entry name" value="AN11006-like"/>
</dbReference>
<evidence type="ECO:0008006" key="3">
    <source>
        <dbReference type="Google" id="ProtNLM"/>
    </source>
</evidence>
<sequence>MSTTNSKLFPFLELPPEIREKIYILICHQSAPLSLHIPSSSPPEPSLDLDCSTPQSSFPHALLQTCTLIYNELRPIYFTHNTFSLNIRRRNDDWAYFLSPAFQDNRRQIRSLNIVIYRFGSHDFFTKDFCPILEDCIMNGRLRDLDITVKEAFLRGARHCEGALRGGFRDFAGLETLRDWVALKKVMLDPYLERGVLRSGNLDGVDITDALGGGRMEIRDVTYLLGGLGAEQGRAYGGRLFG</sequence>
<dbReference type="EMBL" id="FJOG01000006">
    <property type="protein sequence ID" value="CZR55301.1"/>
    <property type="molecule type" value="Genomic_DNA"/>
</dbReference>
<evidence type="ECO:0000313" key="1">
    <source>
        <dbReference type="EMBL" id="CZR55301.1"/>
    </source>
</evidence>
<dbReference type="PANTHER" id="PTHR42085">
    <property type="entry name" value="F-BOX DOMAIN-CONTAINING PROTEIN"/>
    <property type="match status" value="1"/>
</dbReference>